<feature type="transmembrane region" description="Helical" evidence="6">
    <location>
        <begin position="467"/>
        <end position="487"/>
    </location>
</feature>
<accession>A0ABS7CSJ7</accession>
<evidence type="ECO:0000256" key="3">
    <source>
        <dbReference type="ARBA" id="ARBA00022692"/>
    </source>
</evidence>
<organism evidence="7 8">
    <name type="scientific">Pontibacter aydingkolensis</name>
    <dbReference type="NCBI Taxonomy" id="1911536"/>
    <lineage>
        <taxon>Bacteria</taxon>
        <taxon>Pseudomonadati</taxon>
        <taxon>Bacteroidota</taxon>
        <taxon>Cytophagia</taxon>
        <taxon>Cytophagales</taxon>
        <taxon>Hymenobacteraceae</taxon>
        <taxon>Pontibacter</taxon>
    </lineage>
</organism>
<keyword evidence="5 6" id="KW-0472">Membrane</keyword>
<keyword evidence="8" id="KW-1185">Reference proteome</keyword>
<feature type="transmembrane region" description="Helical" evidence="6">
    <location>
        <begin position="312"/>
        <end position="334"/>
    </location>
</feature>
<keyword evidence="7" id="KW-0328">Glycosyltransferase</keyword>
<feature type="transmembrane region" description="Helical" evidence="6">
    <location>
        <begin position="6"/>
        <end position="34"/>
    </location>
</feature>
<dbReference type="GO" id="GO:0016757">
    <property type="term" value="F:glycosyltransferase activity"/>
    <property type="evidence" value="ECO:0007669"/>
    <property type="project" value="UniProtKB-KW"/>
</dbReference>
<feature type="transmembrane region" description="Helical" evidence="6">
    <location>
        <begin position="438"/>
        <end position="460"/>
    </location>
</feature>
<keyword evidence="4 6" id="KW-1133">Transmembrane helix</keyword>
<evidence type="ECO:0000313" key="7">
    <source>
        <dbReference type="EMBL" id="MBW7466793.1"/>
    </source>
</evidence>
<reference evidence="7 8" key="1">
    <citation type="journal article" date="2016" name="Int. J. Syst. Evol. Microbiol.">
        <title>Pontibacter aydingkolensis sp. nov., isolated from soil of a salt lake.</title>
        <authorList>
            <person name="Osman G."/>
            <person name="Zhang T."/>
            <person name="Lou K."/>
            <person name="Gao Y."/>
            <person name="Chang W."/>
            <person name="Lin Q."/>
            <person name="Yang H.M."/>
            <person name="Huo X.D."/>
            <person name="Wang N."/>
        </authorList>
    </citation>
    <scope>NUCLEOTIDE SEQUENCE [LARGE SCALE GENOMIC DNA]</scope>
    <source>
        <strain evidence="7 8">KACC 19255</strain>
    </source>
</reference>
<name>A0ABS7CSJ7_9BACT</name>
<dbReference type="PANTHER" id="PTHR32044:SF80">
    <property type="entry name" value="XYLOGLUCAN GLYCOSYLTRANSFERASE 2-RELATED"/>
    <property type="match status" value="1"/>
</dbReference>
<evidence type="ECO:0000256" key="4">
    <source>
        <dbReference type="ARBA" id="ARBA00022989"/>
    </source>
</evidence>
<dbReference type="Pfam" id="PF13641">
    <property type="entry name" value="Glyco_tranf_2_3"/>
    <property type="match status" value="1"/>
</dbReference>
<dbReference type="PANTHER" id="PTHR32044">
    <property type="entry name" value="GLUCOMANNAN 4-BETA-MANNOSYLTRANSFERASE 9"/>
    <property type="match status" value="1"/>
</dbReference>
<evidence type="ECO:0000256" key="2">
    <source>
        <dbReference type="ARBA" id="ARBA00022679"/>
    </source>
</evidence>
<protein>
    <submittedName>
        <fullName evidence="7">Glycosyltransferase</fullName>
        <ecNumber evidence="7">2.4.-.-</ecNumber>
    </submittedName>
</protein>
<feature type="transmembrane region" description="Helical" evidence="6">
    <location>
        <begin position="340"/>
        <end position="363"/>
    </location>
</feature>
<evidence type="ECO:0000256" key="1">
    <source>
        <dbReference type="ARBA" id="ARBA00004308"/>
    </source>
</evidence>
<comment type="subcellular location">
    <subcellularLocation>
        <location evidence="1">Endomembrane system</location>
    </subcellularLocation>
</comment>
<dbReference type="SUPFAM" id="SSF53448">
    <property type="entry name" value="Nucleotide-diphospho-sugar transferases"/>
    <property type="match status" value="1"/>
</dbReference>
<gene>
    <name evidence="7" type="ORF">K0O23_06915</name>
</gene>
<evidence type="ECO:0000256" key="6">
    <source>
        <dbReference type="SAM" id="Phobius"/>
    </source>
</evidence>
<dbReference type="RefSeq" id="WP_219876671.1">
    <property type="nucleotide sequence ID" value="NZ_JAHYXK010000004.1"/>
</dbReference>
<dbReference type="Proteomes" id="UP000813018">
    <property type="component" value="Unassembled WGS sequence"/>
</dbReference>
<keyword evidence="3 6" id="KW-0812">Transmembrane</keyword>
<proteinExistence type="predicted"/>
<dbReference type="Gene3D" id="3.90.550.10">
    <property type="entry name" value="Spore Coat Polysaccharide Biosynthesis Protein SpsA, Chain A"/>
    <property type="match status" value="1"/>
</dbReference>
<keyword evidence="2 7" id="KW-0808">Transferase</keyword>
<comment type="caution">
    <text evidence="7">The sequence shown here is derived from an EMBL/GenBank/DDBJ whole genome shotgun (WGS) entry which is preliminary data.</text>
</comment>
<dbReference type="EMBL" id="JAHYXK010000004">
    <property type="protein sequence ID" value="MBW7466793.1"/>
    <property type="molecule type" value="Genomic_DNA"/>
</dbReference>
<sequence length="492" mass="55960">MNILEASVIAVYGLCLAFIFCYSMAQLHLTILYWRHKKQRTQQAQSINQEQQVWPKVTVQLPLYNERYVTERLIEAITAFDYPRQQLQIQILDDSTDDTTAIIEEKLKQYPDLNIQLIRREKREGFKAGALQFGLQTATGEFIAIFDADFLPGSDFLKRTVSKFTDAGIGVVQTRWGHLNQHYSLLTKLQAFGLNAHFTVEQGGRYSGGHFINFNGTAGVWRKACIIDAGGWQADTLTEDLDLSYRAQLKGWHFVFMEDVEAPAELPAAMGALKSQQFRWTKGAAETARKHLGRVLQSEVPLPTKLHATFHLLNSMVFICVLLTAVLSVPMLFIKDNNPQLAILFRFGSVLLLSLVALVAFYWTALYQQSYQAWKTTKRFIPDFFLFLCMSMGLSLHNSMAVAEGLLGIKTPFIRTPKYNLLQKRGTWRKQAYFMQSISPVTVVEGILTLYFAAGVVLAFRFNDFGLLPFHVMLVIGFGAVFFYSLLHNRRT</sequence>
<evidence type="ECO:0000256" key="5">
    <source>
        <dbReference type="ARBA" id="ARBA00023136"/>
    </source>
</evidence>
<dbReference type="InterPro" id="IPR029044">
    <property type="entry name" value="Nucleotide-diphossugar_trans"/>
</dbReference>
<evidence type="ECO:0000313" key="8">
    <source>
        <dbReference type="Proteomes" id="UP000813018"/>
    </source>
</evidence>
<dbReference type="EC" id="2.4.-.-" evidence="7"/>